<dbReference type="FunFam" id="2.10.25.10:FF:000004">
    <property type="entry name" value="Neurogenic locus notch 1"/>
    <property type="match status" value="1"/>
</dbReference>
<keyword evidence="9" id="KW-0768">Sushi</keyword>
<feature type="compositionally biased region" description="Basic and acidic residues" evidence="10">
    <location>
        <begin position="631"/>
        <end position="642"/>
    </location>
</feature>
<dbReference type="CDD" id="cd03588">
    <property type="entry name" value="CLECT_CSPGs"/>
    <property type="match status" value="1"/>
</dbReference>
<feature type="domain" description="Sushi" evidence="13">
    <location>
        <begin position="1827"/>
        <end position="1887"/>
    </location>
</feature>
<dbReference type="InterPro" id="IPR000742">
    <property type="entry name" value="EGF"/>
</dbReference>
<feature type="compositionally biased region" description="Basic and acidic residues" evidence="10">
    <location>
        <begin position="1285"/>
        <end position="1294"/>
    </location>
</feature>
<feature type="compositionally biased region" description="Polar residues" evidence="10">
    <location>
        <begin position="1359"/>
        <end position="1370"/>
    </location>
</feature>
<dbReference type="PROSITE" id="PS50923">
    <property type="entry name" value="SUSHI"/>
    <property type="match status" value="1"/>
</dbReference>
<dbReference type="PROSITE" id="PS00615">
    <property type="entry name" value="C_TYPE_LECTIN_1"/>
    <property type="match status" value="1"/>
</dbReference>
<name>A0A7N5ZZP6_ANATE</name>
<evidence type="ECO:0000256" key="1">
    <source>
        <dbReference type="ARBA" id="ARBA00004613"/>
    </source>
</evidence>
<keyword evidence="6 8" id="KW-1015">Disulfide bond</keyword>
<dbReference type="GO" id="GO:0005509">
    <property type="term" value="F:calcium ion binding"/>
    <property type="evidence" value="ECO:0007669"/>
    <property type="project" value="InterPro"/>
</dbReference>
<feature type="disulfide bond" evidence="9">
    <location>
        <begin position="1829"/>
        <end position="1872"/>
    </location>
</feature>
<dbReference type="SUPFAM" id="SSF57196">
    <property type="entry name" value="EGF/Laminin"/>
    <property type="match status" value="1"/>
</dbReference>
<dbReference type="Proteomes" id="UP000265040">
    <property type="component" value="Chromosome 9"/>
</dbReference>
<evidence type="ECO:0000256" key="4">
    <source>
        <dbReference type="ARBA" id="ARBA00022729"/>
    </source>
</evidence>
<protein>
    <recommendedName>
        <fullName evidence="16">Versican a</fullName>
    </recommendedName>
</protein>
<feature type="region of interest" description="Disordered" evidence="10">
    <location>
        <begin position="1512"/>
        <end position="1535"/>
    </location>
</feature>
<feature type="region of interest" description="Disordered" evidence="10">
    <location>
        <begin position="1343"/>
        <end position="1428"/>
    </location>
</feature>
<feature type="compositionally biased region" description="Polar residues" evidence="10">
    <location>
        <begin position="643"/>
        <end position="664"/>
    </location>
</feature>
<evidence type="ECO:0000256" key="8">
    <source>
        <dbReference type="PROSITE-ProRule" id="PRU00076"/>
    </source>
</evidence>
<feature type="domain" description="C-type lectin" evidence="12">
    <location>
        <begin position="1709"/>
        <end position="1823"/>
    </location>
</feature>
<feature type="region of interest" description="Disordered" evidence="10">
    <location>
        <begin position="723"/>
        <end position="742"/>
    </location>
</feature>
<feature type="compositionally biased region" description="Polar residues" evidence="10">
    <location>
        <begin position="1127"/>
        <end position="1145"/>
    </location>
</feature>
<evidence type="ECO:0000256" key="10">
    <source>
        <dbReference type="SAM" id="MobiDB-lite"/>
    </source>
</evidence>
<feature type="compositionally biased region" description="Low complexity" evidence="10">
    <location>
        <begin position="1349"/>
        <end position="1358"/>
    </location>
</feature>
<dbReference type="InterPro" id="IPR050691">
    <property type="entry name" value="Hyaluronan_bind_Proteoglycan"/>
</dbReference>
<keyword evidence="5" id="KW-0677">Repeat</keyword>
<keyword evidence="15" id="KW-1185">Reference proteome</keyword>
<feature type="compositionally biased region" description="Polar residues" evidence="10">
    <location>
        <begin position="942"/>
        <end position="959"/>
    </location>
</feature>
<feature type="disulfide bond" evidence="9">
    <location>
        <begin position="1858"/>
        <end position="1885"/>
    </location>
</feature>
<dbReference type="PROSITE" id="PS01187">
    <property type="entry name" value="EGF_CA"/>
    <property type="match status" value="1"/>
</dbReference>
<dbReference type="Pfam" id="PF00059">
    <property type="entry name" value="Lectin_C"/>
    <property type="match status" value="1"/>
</dbReference>
<sequence>MSTVAEQHSVEPTTQPIITFKSITTTFVEDKRDIEFTTITTSPYTLEASHAMAVPSVTVFTSKGTSAYTDTESSGISEDDLESSSDGSGTEVSLETTAKPQDEFSVATDETEIDENDITSDKFTAAFSTHSSTQLTKEFVSSTQSPHITSTMIPITEQGSGIFKDDSTTDDESSGADFLDGSTTLFRVTSPPVVYTNVAATKHIGLAYSTVAVTEERSSDQTTDTSTNVITQKPTDTAASSLHSTERPDITTIHILSSNQSVTTTLSANDKSTTSAFTLTEGQSSGDQTAQMFTSKPSEIESVTFGELTGKTETFVSITPTSEEQVFSQEGKITPDNEIPITSEVTGLPVSSTSYTTMPPLSTGPSIRDHTKIDFTTIGSSSEHKQGEITSISTQIPSIIYHNITDQRVMIISDSQAETDQTGQTPTMVLHEPSTSTSIIITEDAKDEDELFSAVTDSMDKVSPTPGLITNDDTIIDADTTSIVSSSSLYSTIQTQEAGGATAVTRTQKLKVTEDTEGSGTDRIIFFTPTPATLKATSATETSTPSFLEDVSSQETSTEETVKPSLQSTPAITVSTQSSSEEIYDLPKTHTVFPIDMHTKLVEVTPSSYLPSQTLTQIADTSSIIPVSSEEHMVRTDEKEKSMTTATAHTPMSTKPGTVETTGESFEDGSSVKGLSVETLATAEASSLSTTGKTTPAPDMEDMDKEISGEQKQSIVTDEAVTTVKAEQVSPTSPGTDTGEVAKSSVSFPLYSTVESVTSDITDTNTSSDQVSAILTSSPVKVQQITSSVTSSRPSTGETEISLTSAASSLHSTKMPAATFSPDFAGQDRSEDHTYVSESVTHTAAPLHSTMGMDRVLPTTTLSPRHSTDTFSMTSISDVADVKGYESSTVTSAPAKTITSESETTGDMSAFPVSGTEKPITITKEDETQMSEITTEVEKASLSKTVSPPTNGAMSTTTHSEAETLSVDDTAPSSKLSSAETSTVSSSEILKSSTSSPSVQTKKTDSPTVSSLFSTETPSVAFVSTTSHKMMAGESEQSTASTEMSADTDTSTDDEGSGYASSSSESEELPVSVLSLSSTAKMDIITSTQSPGMADVQTEQPKSSTYDLVSGQSLLKTFTTEAYTTQSSFGTNTAKSSTSFESGPTDSERKEAQDSELTSTHQSTGITHPAEMSTSAETKPVVTTIPTEHTTFEPTSDVLSASALLHPDVLVQFVATVAPVQNLTFPQESFEQVKSEITLTHRPDTEFSAQDLSTTQAMFGSHETKHIMDSTTVLSKDFSTVSAPGDDRAVEPSGDHISVGSKFELSPTTGAVTTPAPDDSLNENTDYSVSDYEGLNNSILQSAPQSNETTTATVSITTPPSGSQTSVSQPVDSVSRDESSSEEKPTKPTVEAAAITVGPSASASISASSSSSTENHPESSNSSEESMATVSNIKIDGDEAENITYVPSSAKTKSPSYFSTRAETESLGPKTKSEELTTTKKLNTHGEQQQLLSLDEIQKVFKEGVTQASATESASVDISGKEDIGSKTEDVSPHTEIPTRIHTEFTTTPPAQAQSRPALAASVATTTSSFSDEDNKLDKDLSESPLLVGGEPPINGEETTGRPDTGIDLGYTVIGETVEILGFHTCTEDFCLNGGSCSKNGNNYKCSCAPGYSGDRCETDIDECQSNPCRNGGTCVDGLASFTCVCLPSYSGLYCEEDTETCDYGWHKFQGHCYKYFPHRRNWDTAERECRIQGAHLTSILSHEEQQFVNRLGQDYQWIGLNDKMFDSDFRWTDGSPMQYENWRPNQPDSFFSSGEDCVVMIWHEDGQWNDVPCNYHLTYTCKKGTVACSQPPLVENARTFGKKLERYEINSLVRYQCQTGFIQRHVPTIRCRGDGHWDVPKITCMNREYSKCFFLNDLFMIILIALVVSC</sequence>
<accession>A0A7N5ZZP6</accession>
<reference evidence="14" key="2">
    <citation type="submission" date="2025-08" db="UniProtKB">
        <authorList>
            <consortium name="Ensembl"/>
        </authorList>
    </citation>
    <scope>IDENTIFICATION</scope>
</reference>
<reference evidence="14" key="3">
    <citation type="submission" date="2025-09" db="UniProtKB">
        <authorList>
            <consortium name="Ensembl"/>
        </authorList>
    </citation>
    <scope>IDENTIFICATION</scope>
</reference>
<feature type="compositionally biased region" description="Acidic residues" evidence="10">
    <location>
        <begin position="109"/>
        <end position="118"/>
    </location>
</feature>
<feature type="compositionally biased region" description="Basic and acidic residues" evidence="10">
    <location>
        <begin position="1573"/>
        <end position="1582"/>
    </location>
</feature>
<dbReference type="GO" id="GO:0007417">
    <property type="term" value="P:central nervous system development"/>
    <property type="evidence" value="ECO:0007669"/>
    <property type="project" value="TreeGrafter"/>
</dbReference>
<feature type="compositionally biased region" description="Basic and acidic residues" evidence="10">
    <location>
        <begin position="1519"/>
        <end position="1535"/>
    </location>
</feature>
<feature type="region of interest" description="Disordered" evidence="10">
    <location>
        <begin position="1127"/>
        <end position="1179"/>
    </location>
</feature>
<dbReference type="PROSITE" id="PS01186">
    <property type="entry name" value="EGF_2"/>
    <property type="match status" value="1"/>
</dbReference>
<dbReference type="InterPro" id="IPR018378">
    <property type="entry name" value="C-type_lectin_CS"/>
</dbReference>
<dbReference type="InterPro" id="IPR018097">
    <property type="entry name" value="EGF_Ca-bd_CS"/>
</dbReference>
<dbReference type="FunFam" id="3.10.100.10:FF:000003">
    <property type="entry name" value="Versican core protein"/>
    <property type="match status" value="1"/>
</dbReference>
<dbReference type="GO" id="GO:0001501">
    <property type="term" value="P:skeletal system development"/>
    <property type="evidence" value="ECO:0007669"/>
    <property type="project" value="TreeGrafter"/>
</dbReference>
<dbReference type="InterPro" id="IPR016187">
    <property type="entry name" value="CTDL_fold"/>
</dbReference>
<dbReference type="GO" id="GO:0002052">
    <property type="term" value="P:positive regulation of neuroblast proliferation"/>
    <property type="evidence" value="ECO:0007669"/>
    <property type="project" value="TreeGrafter"/>
</dbReference>
<dbReference type="PANTHER" id="PTHR22804">
    <property type="entry name" value="AGGRECAN/VERSICAN PROTEOGLYCAN"/>
    <property type="match status" value="1"/>
</dbReference>
<dbReference type="InParanoid" id="A0A7N5ZZP6"/>
<feature type="domain" description="EGF-like" evidence="11">
    <location>
        <begin position="1622"/>
        <end position="1658"/>
    </location>
</feature>
<feature type="region of interest" description="Disordered" evidence="10">
    <location>
        <begin position="631"/>
        <end position="671"/>
    </location>
</feature>
<comment type="subcellular location">
    <subcellularLocation>
        <location evidence="1">Secreted</location>
    </subcellularLocation>
</comment>
<dbReference type="Gene3D" id="3.10.100.10">
    <property type="entry name" value="Mannose-Binding Protein A, subunit A"/>
    <property type="match status" value="1"/>
</dbReference>
<evidence type="ECO:0000256" key="6">
    <source>
        <dbReference type="ARBA" id="ARBA00023157"/>
    </source>
</evidence>
<dbReference type="Gene3D" id="2.10.70.10">
    <property type="entry name" value="Complement Module, domain 1"/>
    <property type="match status" value="1"/>
</dbReference>
<evidence type="ECO:0008006" key="16">
    <source>
        <dbReference type="Google" id="ProtNLM"/>
    </source>
</evidence>
<keyword evidence="4" id="KW-0732">Signal</keyword>
<feature type="compositionally biased region" description="Polar residues" evidence="10">
    <location>
        <begin position="1446"/>
        <end position="1461"/>
    </location>
</feature>
<feature type="region of interest" description="Disordered" evidence="10">
    <location>
        <begin position="894"/>
        <end position="1013"/>
    </location>
</feature>
<dbReference type="InterPro" id="IPR000436">
    <property type="entry name" value="Sushi_SCR_CCP_dom"/>
</dbReference>
<keyword evidence="3 8" id="KW-0245">EGF-like domain</keyword>
<dbReference type="PROSITE" id="PS50026">
    <property type="entry name" value="EGF_3"/>
    <property type="match status" value="2"/>
</dbReference>
<dbReference type="SUPFAM" id="SSF56436">
    <property type="entry name" value="C-type lectin-like"/>
    <property type="match status" value="1"/>
</dbReference>
<evidence type="ECO:0000259" key="13">
    <source>
        <dbReference type="PROSITE" id="PS50923"/>
    </source>
</evidence>
<dbReference type="SMART" id="SM00034">
    <property type="entry name" value="CLECT"/>
    <property type="match status" value="1"/>
</dbReference>
<feature type="region of interest" description="Disordered" evidence="10">
    <location>
        <begin position="1547"/>
        <end position="1606"/>
    </location>
</feature>
<feature type="disulfide bond" evidence="8">
    <location>
        <begin position="1648"/>
        <end position="1657"/>
    </location>
</feature>
<proteinExistence type="predicted"/>
<feature type="region of interest" description="Disordered" evidence="10">
    <location>
        <begin position="1446"/>
        <end position="1475"/>
    </location>
</feature>
<feature type="domain" description="EGF-like" evidence="11">
    <location>
        <begin position="1660"/>
        <end position="1696"/>
    </location>
</feature>
<feature type="region of interest" description="Disordered" evidence="10">
    <location>
        <begin position="1279"/>
        <end position="1330"/>
    </location>
</feature>
<feature type="region of interest" description="Disordered" evidence="10">
    <location>
        <begin position="536"/>
        <end position="560"/>
    </location>
</feature>
<feature type="compositionally biased region" description="Low complexity" evidence="10">
    <location>
        <begin position="973"/>
        <end position="998"/>
    </location>
</feature>
<dbReference type="Pfam" id="PF00008">
    <property type="entry name" value="EGF"/>
    <property type="match status" value="2"/>
</dbReference>
<feature type="compositionally biased region" description="Low complexity" evidence="10">
    <location>
        <begin position="1038"/>
        <end position="1049"/>
    </location>
</feature>
<evidence type="ECO:0000256" key="9">
    <source>
        <dbReference type="PROSITE-ProRule" id="PRU00302"/>
    </source>
</evidence>
<comment type="caution">
    <text evidence="8">Lacks conserved residue(s) required for the propagation of feature annotation.</text>
</comment>
<evidence type="ECO:0000256" key="2">
    <source>
        <dbReference type="ARBA" id="ARBA00022525"/>
    </source>
</evidence>
<feature type="compositionally biased region" description="Polar residues" evidence="10">
    <location>
        <begin position="536"/>
        <end position="556"/>
    </location>
</feature>
<evidence type="ECO:0000259" key="11">
    <source>
        <dbReference type="PROSITE" id="PS50026"/>
    </source>
</evidence>
<dbReference type="GO" id="GO:0072534">
    <property type="term" value="C:perineuronal net"/>
    <property type="evidence" value="ECO:0007669"/>
    <property type="project" value="TreeGrafter"/>
</dbReference>
<evidence type="ECO:0000256" key="5">
    <source>
        <dbReference type="ARBA" id="ARBA00022737"/>
    </source>
</evidence>
<feature type="compositionally biased region" description="Polar residues" evidence="10">
    <location>
        <begin position="894"/>
        <end position="907"/>
    </location>
</feature>
<dbReference type="Ensembl" id="ENSATET00000041622.2">
    <property type="protein sequence ID" value="ENSATEP00000041147.2"/>
    <property type="gene ID" value="ENSATEG00000027621.2"/>
</dbReference>
<dbReference type="SUPFAM" id="SSF57535">
    <property type="entry name" value="Complement control module/SCR domain"/>
    <property type="match status" value="1"/>
</dbReference>
<dbReference type="InterPro" id="IPR016186">
    <property type="entry name" value="C-type_lectin-like/link_sf"/>
</dbReference>
<feature type="region of interest" description="Disordered" evidence="10">
    <location>
        <begin position="67"/>
        <end position="119"/>
    </location>
</feature>
<evidence type="ECO:0000256" key="7">
    <source>
        <dbReference type="ARBA" id="ARBA00023180"/>
    </source>
</evidence>
<dbReference type="Gene3D" id="2.10.25.10">
    <property type="entry name" value="Laminin"/>
    <property type="match status" value="2"/>
</dbReference>
<feature type="compositionally biased region" description="Low complexity" evidence="10">
    <location>
        <begin position="1400"/>
        <end position="1428"/>
    </location>
</feature>
<feature type="compositionally biased region" description="Low complexity" evidence="10">
    <location>
        <begin position="1560"/>
        <end position="1569"/>
    </location>
</feature>
<dbReference type="GeneTree" id="ENSGT00940000156102"/>
<reference evidence="14" key="1">
    <citation type="submission" date="2021-04" db="EMBL/GenBank/DDBJ databases">
        <authorList>
            <consortium name="Wellcome Sanger Institute Data Sharing"/>
        </authorList>
    </citation>
    <scope>NUCLEOTIDE SEQUENCE [LARGE SCALE GENOMIC DNA]</scope>
</reference>
<feature type="region of interest" description="Disordered" evidence="10">
    <location>
        <begin position="1028"/>
        <end position="1072"/>
    </location>
</feature>
<dbReference type="InterPro" id="IPR033987">
    <property type="entry name" value="CSPG_CTLD"/>
</dbReference>
<keyword evidence="7" id="KW-0325">Glycoprotein</keyword>
<dbReference type="PROSITE" id="PS00010">
    <property type="entry name" value="ASX_HYDROXYL"/>
    <property type="match status" value="1"/>
</dbReference>
<dbReference type="FunFam" id="2.10.70.10:FF:000003">
    <property type="entry name" value="Versican core protein"/>
    <property type="match status" value="1"/>
</dbReference>
<dbReference type="SMART" id="SM00179">
    <property type="entry name" value="EGF_CA"/>
    <property type="match status" value="2"/>
</dbReference>
<dbReference type="CDD" id="cd00033">
    <property type="entry name" value="CCP"/>
    <property type="match status" value="1"/>
</dbReference>
<dbReference type="Pfam" id="PF00084">
    <property type="entry name" value="Sushi"/>
    <property type="match status" value="1"/>
</dbReference>
<keyword evidence="2" id="KW-0964">Secreted</keyword>
<dbReference type="InterPro" id="IPR001881">
    <property type="entry name" value="EGF-like_Ca-bd_dom"/>
</dbReference>
<dbReference type="PROSITE" id="PS00022">
    <property type="entry name" value="EGF_1"/>
    <property type="match status" value="2"/>
</dbReference>
<feature type="compositionally biased region" description="Polar residues" evidence="10">
    <location>
        <begin position="1155"/>
        <end position="1177"/>
    </location>
</feature>
<organism evidence="14 15">
    <name type="scientific">Anabas testudineus</name>
    <name type="common">Climbing perch</name>
    <name type="synonym">Anthias testudineus</name>
    <dbReference type="NCBI Taxonomy" id="64144"/>
    <lineage>
        <taxon>Eukaryota</taxon>
        <taxon>Metazoa</taxon>
        <taxon>Chordata</taxon>
        <taxon>Craniata</taxon>
        <taxon>Vertebrata</taxon>
        <taxon>Euteleostomi</taxon>
        <taxon>Actinopterygii</taxon>
        <taxon>Neopterygii</taxon>
        <taxon>Teleostei</taxon>
        <taxon>Neoteleostei</taxon>
        <taxon>Acanthomorphata</taxon>
        <taxon>Anabantaria</taxon>
        <taxon>Anabantiformes</taxon>
        <taxon>Anabantoidei</taxon>
        <taxon>Anabantidae</taxon>
        <taxon>Anabas</taxon>
    </lineage>
</organism>
<dbReference type="SMART" id="SM00032">
    <property type="entry name" value="CCP"/>
    <property type="match status" value="1"/>
</dbReference>
<dbReference type="GO" id="GO:0005615">
    <property type="term" value="C:extracellular space"/>
    <property type="evidence" value="ECO:0007669"/>
    <property type="project" value="TreeGrafter"/>
</dbReference>
<feature type="compositionally biased region" description="Polar residues" evidence="10">
    <location>
        <begin position="90"/>
        <end position="99"/>
    </location>
</feature>
<dbReference type="SMART" id="SM00181">
    <property type="entry name" value="EGF"/>
    <property type="match status" value="2"/>
</dbReference>
<dbReference type="GO" id="GO:0045202">
    <property type="term" value="C:synapse"/>
    <property type="evidence" value="ECO:0007669"/>
    <property type="project" value="TreeGrafter"/>
</dbReference>
<dbReference type="PANTHER" id="PTHR22804:SF54">
    <property type="match status" value="1"/>
</dbReference>
<feature type="disulfide bond" evidence="8">
    <location>
        <begin position="1686"/>
        <end position="1695"/>
    </location>
</feature>
<evidence type="ECO:0000256" key="3">
    <source>
        <dbReference type="ARBA" id="ARBA00022536"/>
    </source>
</evidence>
<dbReference type="PROSITE" id="PS50041">
    <property type="entry name" value="C_TYPE_LECTIN_2"/>
    <property type="match status" value="1"/>
</dbReference>
<dbReference type="CDD" id="cd00054">
    <property type="entry name" value="EGF_CA"/>
    <property type="match status" value="2"/>
</dbReference>
<evidence type="ECO:0000259" key="12">
    <source>
        <dbReference type="PROSITE" id="PS50041"/>
    </source>
</evidence>
<dbReference type="InterPro" id="IPR035976">
    <property type="entry name" value="Sushi/SCR/CCP_sf"/>
</dbReference>
<dbReference type="InterPro" id="IPR000152">
    <property type="entry name" value="EGF-type_Asp/Asn_hydroxyl_site"/>
</dbReference>
<dbReference type="GO" id="GO:0010001">
    <property type="term" value="P:glial cell differentiation"/>
    <property type="evidence" value="ECO:0007669"/>
    <property type="project" value="TreeGrafter"/>
</dbReference>
<feature type="compositionally biased region" description="Basic and acidic residues" evidence="10">
    <location>
        <begin position="1374"/>
        <end position="1386"/>
    </location>
</feature>
<evidence type="ECO:0000313" key="14">
    <source>
        <dbReference type="Ensembl" id="ENSATEP00000041147.2"/>
    </source>
</evidence>
<feature type="compositionally biased region" description="Low complexity" evidence="10">
    <location>
        <begin position="1057"/>
        <end position="1072"/>
    </location>
</feature>
<dbReference type="InterPro" id="IPR001304">
    <property type="entry name" value="C-type_lectin-like"/>
</dbReference>
<evidence type="ECO:0000313" key="15">
    <source>
        <dbReference type="Proteomes" id="UP000265040"/>
    </source>
</evidence>